<dbReference type="Proteomes" id="UP001167160">
    <property type="component" value="Unassembled WGS sequence"/>
</dbReference>
<dbReference type="RefSeq" id="WP_251418252.1">
    <property type="nucleotide sequence ID" value="NZ_JAMQGM010000048.1"/>
</dbReference>
<dbReference type="Gene3D" id="1.10.10.60">
    <property type="entry name" value="Homeodomain-like"/>
    <property type="match status" value="1"/>
</dbReference>
<dbReference type="InterPro" id="IPR009057">
    <property type="entry name" value="Homeodomain-like_sf"/>
</dbReference>
<keyword evidence="2" id="KW-0804">Transcription</keyword>
<protein>
    <submittedName>
        <fullName evidence="5">GlxA family transcriptional regulator</fullName>
    </submittedName>
</protein>
<dbReference type="SMART" id="SM00342">
    <property type="entry name" value="HTH_ARAC"/>
    <property type="match status" value="1"/>
</dbReference>
<dbReference type="PROSITE" id="PS01124">
    <property type="entry name" value="HTH_ARAC_FAMILY_2"/>
    <property type="match status" value="1"/>
</dbReference>
<dbReference type="SUPFAM" id="SSF46689">
    <property type="entry name" value="Homeodomain-like"/>
    <property type="match status" value="2"/>
</dbReference>
<keyword evidence="6" id="KW-1185">Reference proteome</keyword>
<feature type="compositionally biased region" description="Polar residues" evidence="3">
    <location>
        <begin position="342"/>
        <end position="352"/>
    </location>
</feature>
<dbReference type="InterPro" id="IPR002818">
    <property type="entry name" value="DJ-1/PfpI"/>
</dbReference>
<comment type="caution">
    <text evidence="5">The sequence shown here is derived from an EMBL/GenBank/DDBJ whole genome shotgun (WGS) entry which is preliminary data.</text>
</comment>
<evidence type="ECO:0000256" key="3">
    <source>
        <dbReference type="SAM" id="MobiDB-lite"/>
    </source>
</evidence>
<feature type="region of interest" description="Disordered" evidence="3">
    <location>
        <begin position="64"/>
        <end position="93"/>
    </location>
</feature>
<dbReference type="EMBL" id="JAMQGM010000048">
    <property type="protein sequence ID" value="MCM2579886.1"/>
    <property type="molecule type" value="Genomic_DNA"/>
</dbReference>
<sequence>MDGTGRSGPSGGRRTHSVLLVLFHGVQSLDVTGPLEVFSGASRLLGDRAAYCVRTATLDGGPVRSSSGLLLTPDSSLPRSPRPDTLLVPGGAGTRHPDPRLIDWLRRTAPRAPRVVSVCTGAFLLAEAGLLDGRRATTHWAMCDTLSRRFPAVEVDPEPIYVRDGNVATSAGVTAGMDLALALVEDDHGRQPALTVARHLVLFLRRPGNQSQFSAQLAAQTARSRPLRDVQQWITENPGTDLSVEALAARAALSPRHFARAFRAEVGVPPGRYVDRVRLESARRLLEDTADSIERTARACGYGTPEAMRRAFVRTLGVAPAEYRRRFRPQEPTGSRPGEPSDGTTVATAEGL</sequence>
<dbReference type="Pfam" id="PF12833">
    <property type="entry name" value="HTH_18"/>
    <property type="match status" value="1"/>
</dbReference>
<feature type="compositionally biased region" description="Low complexity" evidence="3">
    <location>
        <begin position="69"/>
        <end position="87"/>
    </location>
</feature>
<dbReference type="PANTHER" id="PTHR43130">
    <property type="entry name" value="ARAC-FAMILY TRANSCRIPTIONAL REGULATOR"/>
    <property type="match status" value="1"/>
</dbReference>
<dbReference type="InterPro" id="IPR052158">
    <property type="entry name" value="INH-QAR"/>
</dbReference>
<accession>A0ABT0XBI8</accession>
<dbReference type="SUPFAM" id="SSF52317">
    <property type="entry name" value="Class I glutamine amidotransferase-like"/>
    <property type="match status" value="1"/>
</dbReference>
<evidence type="ECO:0000256" key="1">
    <source>
        <dbReference type="ARBA" id="ARBA00023015"/>
    </source>
</evidence>
<dbReference type="InterPro" id="IPR018060">
    <property type="entry name" value="HTH_AraC"/>
</dbReference>
<feature type="domain" description="HTH araC/xylS-type" evidence="4">
    <location>
        <begin position="228"/>
        <end position="326"/>
    </location>
</feature>
<organism evidence="5 6">
    <name type="scientific">Streptomyces meridianus</name>
    <dbReference type="NCBI Taxonomy" id="2938945"/>
    <lineage>
        <taxon>Bacteria</taxon>
        <taxon>Bacillati</taxon>
        <taxon>Actinomycetota</taxon>
        <taxon>Actinomycetes</taxon>
        <taxon>Kitasatosporales</taxon>
        <taxon>Streptomycetaceae</taxon>
        <taxon>Streptomyces</taxon>
    </lineage>
</organism>
<dbReference type="InterPro" id="IPR029062">
    <property type="entry name" value="Class_I_gatase-like"/>
</dbReference>
<dbReference type="CDD" id="cd03137">
    <property type="entry name" value="GATase1_AraC_1"/>
    <property type="match status" value="1"/>
</dbReference>
<dbReference type="Gene3D" id="3.40.50.880">
    <property type="match status" value="1"/>
</dbReference>
<name>A0ABT0XBI8_9ACTN</name>
<dbReference type="PANTHER" id="PTHR43130:SF3">
    <property type="entry name" value="HTH-TYPE TRANSCRIPTIONAL REGULATOR RV1931C"/>
    <property type="match status" value="1"/>
</dbReference>
<keyword evidence="1" id="KW-0805">Transcription regulation</keyword>
<evidence type="ECO:0000313" key="6">
    <source>
        <dbReference type="Proteomes" id="UP001167160"/>
    </source>
</evidence>
<proteinExistence type="predicted"/>
<evidence type="ECO:0000256" key="2">
    <source>
        <dbReference type="ARBA" id="ARBA00023163"/>
    </source>
</evidence>
<evidence type="ECO:0000313" key="5">
    <source>
        <dbReference type="EMBL" id="MCM2579886.1"/>
    </source>
</evidence>
<gene>
    <name evidence="5" type="ORF">M1E25_21480</name>
</gene>
<evidence type="ECO:0000259" key="4">
    <source>
        <dbReference type="PROSITE" id="PS01124"/>
    </source>
</evidence>
<reference evidence="5" key="1">
    <citation type="journal article" date="2023" name="Int. J. Syst. Evol. Microbiol.">
        <title>Streptomyces meridianus sp. nov. isolated from brackish water of the Tagus estuary in Alcochete, Portugal.</title>
        <authorList>
            <person name="Santos J.D.N."/>
            <person name="Klimek D."/>
            <person name="Calusinska M."/>
            <person name="Lobo Da Cunha A."/>
            <person name="Catita J."/>
            <person name="Goncalves H."/>
            <person name="Gonzalez I."/>
            <person name="Reyes F."/>
            <person name="Lage O.M."/>
        </authorList>
    </citation>
    <scope>NUCLEOTIDE SEQUENCE</scope>
    <source>
        <strain evidence="5">MTZ3.1</strain>
    </source>
</reference>
<dbReference type="Pfam" id="PF01965">
    <property type="entry name" value="DJ-1_PfpI"/>
    <property type="match status" value="1"/>
</dbReference>
<feature type="region of interest" description="Disordered" evidence="3">
    <location>
        <begin position="324"/>
        <end position="352"/>
    </location>
</feature>